<dbReference type="PANTHER" id="PTHR42844:SF1">
    <property type="entry name" value="DIHYDRONEOPTERIN ALDOLASE 1-RELATED"/>
    <property type="match status" value="1"/>
</dbReference>
<dbReference type="NCBIfam" id="TIGR00525">
    <property type="entry name" value="folB"/>
    <property type="match status" value="1"/>
</dbReference>
<dbReference type="Pfam" id="PF02152">
    <property type="entry name" value="FolB"/>
    <property type="match status" value="1"/>
</dbReference>
<keyword evidence="5 6" id="KW-0456">Lyase</keyword>
<dbReference type="PANTHER" id="PTHR42844">
    <property type="entry name" value="DIHYDRONEOPTERIN ALDOLASE 1-RELATED"/>
    <property type="match status" value="1"/>
</dbReference>
<comment type="similarity">
    <text evidence="3 6">Belongs to the DHNA family.</text>
</comment>
<sequence length="129" mass="14321">MDTIFIEGLKVTTLIGVYDWERTHTQDLQVDIEINTDLTTAAQTDQLTDTLDYAAIAQGVQALGANSQFELLESLALAIIDKIFTFEHTPIRIESIKVCIHKLGLVPDTQSVGVRLVRERAQILAATRI</sequence>
<dbReference type="SMART" id="SM00905">
    <property type="entry name" value="FolB"/>
    <property type="match status" value="1"/>
</dbReference>
<dbReference type="OrthoDB" id="9810587at2"/>
<keyword evidence="4 6" id="KW-0289">Folate biosynthesis</keyword>
<accession>A0A1H6RMJ0</accession>
<evidence type="ECO:0000256" key="6">
    <source>
        <dbReference type="RuleBase" id="RU362079"/>
    </source>
</evidence>
<evidence type="ECO:0000313" key="8">
    <source>
        <dbReference type="EMBL" id="SEI57038.1"/>
    </source>
</evidence>
<dbReference type="Proteomes" id="UP000242999">
    <property type="component" value="Unassembled WGS sequence"/>
</dbReference>
<evidence type="ECO:0000259" key="7">
    <source>
        <dbReference type="SMART" id="SM00905"/>
    </source>
</evidence>
<dbReference type="InterPro" id="IPR006157">
    <property type="entry name" value="FolB_dom"/>
</dbReference>
<feature type="domain" description="Dihydroneopterin aldolase/epimerase" evidence="7">
    <location>
        <begin position="4"/>
        <end position="118"/>
    </location>
</feature>
<proteinExistence type="inferred from homology"/>
<evidence type="ECO:0000313" key="9">
    <source>
        <dbReference type="Proteomes" id="UP000242999"/>
    </source>
</evidence>
<keyword evidence="9" id="KW-1185">Reference proteome</keyword>
<name>A0A1H6RMJ0_9GAMM</name>
<dbReference type="Gene3D" id="3.30.1130.10">
    <property type="match status" value="1"/>
</dbReference>
<dbReference type="STRING" id="64971.SAMN05421831_104149"/>
<dbReference type="GO" id="GO:0046654">
    <property type="term" value="P:tetrahydrofolate biosynthetic process"/>
    <property type="evidence" value="ECO:0007669"/>
    <property type="project" value="UniProtKB-UniRule"/>
</dbReference>
<dbReference type="GO" id="GO:0005737">
    <property type="term" value="C:cytoplasm"/>
    <property type="evidence" value="ECO:0007669"/>
    <property type="project" value="TreeGrafter"/>
</dbReference>
<comment type="catalytic activity">
    <reaction evidence="1 6">
        <text>7,8-dihydroneopterin = 6-hydroxymethyl-7,8-dihydropterin + glycolaldehyde</text>
        <dbReference type="Rhea" id="RHEA:10540"/>
        <dbReference type="ChEBI" id="CHEBI:17001"/>
        <dbReference type="ChEBI" id="CHEBI:17071"/>
        <dbReference type="ChEBI" id="CHEBI:44841"/>
        <dbReference type="EC" id="4.1.2.25"/>
    </reaction>
</comment>
<dbReference type="RefSeq" id="WP_093309020.1">
    <property type="nucleotide sequence ID" value="NZ_FNYH01000004.1"/>
</dbReference>
<evidence type="ECO:0000256" key="2">
    <source>
        <dbReference type="ARBA" id="ARBA00005013"/>
    </source>
</evidence>
<evidence type="ECO:0000256" key="3">
    <source>
        <dbReference type="ARBA" id="ARBA00005708"/>
    </source>
</evidence>
<gene>
    <name evidence="8" type="ORF">SAMN05421831_104149</name>
</gene>
<comment type="pathway">
    <text evidence="2 6">Cofactor biosynthesis; tetrahydrofolate biosynthesis; 2-amino-4-hydroxy-6-hydroxymethyl-7,8-dihydropteridine diphosphate from 7,8-dihydroneopterin triphosphate: step 3/4.</text>
</comment>
<comment type="function">
    <text evidence="6">Catalyzes the conversion of 7,8-dihydroneopterin to 6-hydroxymethyl-7,8-dihydropterin.</text>
</comment>
<dbReference type="SUPFAM" id="SSF55620">
    <property type="entry name" value="Tetrahydrobiopterin biosynthesis enzymes-like"/>
    <property type="match status" value="1"/>
</dbReference>
<dbReference type="UniPathway" id="UPA00077">
    <property type="reaction ID" value="UER00154"/>
</dbReference>
<protein>
    <recommendedName>
        <fullName evidence="6">7,8-dihydroneopterin aldolase</fullName>
        <ecNumber evidence="6">4.1.2.25</ecNumber>
    </recommendedName>
</protein>
<reference evidence="9" key="1">
    <citation type="submission" date="2016-10" db="EMBL/GenBank/DDBJ databases">
        <authorList>
            <person name="Varghese N."/>
            <person name="Submissions S."/>
        </authorList>
    </citation>
    <scope>NUCLEOTIDE SEQUENCE [LARGE SCALE GENOMIC DNA]</scope>
    <source>
        <strain evidence="9">DSM 7165</strain>
    </source>
</reference>
<dbReference type="AlphaFoldDB" id="A0A1H6RMJ0"/>
<dbReference type="InterPro" id="IPR043133">
    <property type="entry name" value="GTP-CH-I_C/QueF"/>
</dbReference>
<dbReference type="GO" id="GO:0004150">
    <property type="term" value="F:dihydroneopterin aldolase activity"/>
    <property type="evidence" value="ECO:0007669"/>
    <property type="project" value="UniProtKB-UniRule"/>
</dbReference>
<evidence type="ECO:0000256" key="5">
    <source>
        <dbReference type="ARBA" id="ARBA00023239"/>
    </source>
</evidence>
<evidence type="ECO:0000256" key="1">
    <source>
        <dbReference type="ARBA" id="ARBA00001353"/>
    </source>
</evidence>
<dbReference type="NCBIfam" id="TIGR00526">
    <property type="entry name" value="folB_dom"/>
    <property type="match status" value="1"/>
</dbReference>
<dbReference type="EC" id="4.1.2.25" evidence="6"/>
<dbReference type="InterPro" id="IPR006156">
    <property type="entry name" value="Dihydroneopterin_aldolase"/>
</dbReference>
<organism evidence="8 9">
    <name type="scientific">Allopseudospirillum japonicum</name>
    <dbReference type="NCBI Taxonomy" id="64971"/>
    <lineage>
        <taxon>Bacteria</taxon>
        <taxon>Pseudomonadati</taxon>
        <taxon>Pseudomonadota</taxon>
        <taxon>Gammaproteobacteria</taxon>
        <taxon>Oceanospirillales</taxon>
        <taxon>Oceanospirillaceae</taxon>
        <taxon>Allopseudospirillum</taxon>
    </lineage>
</organism>
<evidence type="ECO:0000256" key="4">
    <source>
        <dbReference type="ARBA" id="ARBA00022909"/>
    </source>
</evidence>
<dbReference type="GO" id="GO:0046656">
    <property type="term" value="P:folic acid biosynthetic process"/>
    <property type="evidence" value="ECO:0007669"/>
    <property type="project" value="UniProtKB-UniRule"/>
</dbReference>
<dbReference type="EMBL" id="FNYH01000004">
    <property type="protein sequence ID" value="SEI57038.1"/>
    <property type="molecule type" value="Genomic_DNA"/>
</dbReference>
<dbReference type="CDD" id="cd00534">
    <property type="entry name" value="DHNA_DHNTPE"/>
    <property type="match status" value="1"/>
</dbReference>